<name>A0A0F9QTK9_9ZZZZ</name>
<dbReference type="AlphaFoldDB" id="A0A0F9QTK9"/>
<protein>
    <submittedName>
        <fullName evidence="1">Uncharacterized protein</fullName>
    </submittedName>
</protein>
<proteinExistence type="predicted"/>
<reference evidence="1" key="1">
    <citation type="journal article" date="2015" name="Nature">
        <title>Complex archaea that bridge the gap between prokaryotes and eukaryotes.</title>
        <authorList>
            <person name="Spang A."/>
            <person name="Saw J.H."/>
            <person name="Jorgensen S.L."/>
            <person name="Zaremba-Niedzwiedzka K."/>
            <person name="Martijn J."/>
            <person name="Lind A.E."/>
            <person name="van Eijk R."/>
            <person name="Schleper C."/>
            <person name="Guy L."/>
            <person name="Ettema T.J."/>
        </authorList>
    </citation>
    <scope>NUCLEOTIDE SEQUENCE</scope>
</reference>
<gene>
    <name evidence="1" type="ORF">LCGC14_0975600</name>
</gene>
<evidence type="ECO:0000313" key="1">
    <source>
        <dbReference type="EMBL" id="KKN16451.1"/>
    </source>
</evidence>
<comment type="caution">
    <text evidence="1">The sequence shown here is derived from an EMBL/GenBank/DDBJ whole genome shotgun (WGS) entry which is preliminary data.</text>
</comment>
<sequence length="78" mass="8823">MKVFDQAKAAEAVTLGVGHSILTFCGIPCRIDWGNGVTCVMNRGLYGCWQCGEDMLQGLLVDKPMDDDNIYRRRREQR</sequence>
<dbReference type="EMBL" id="LAZR01003612">
    <property type="protein sequence ID" value="KKN16451.1"/>
    <property type="molecule type" value="Genomic_DNA"/>
</dbReference>
<organism evidence="1">
    <name type="scientific">marine sediment metagenome</name>
    <dbReference type="NCBI Taxonomy" id="412755"/>
    <lineage>
        <taxon>unclassified sequences</taxon>
        <taxon>metagenomes</taxon>
        <taxon>ecological metagenomes</taxon>
    </lineage>
</organism>
<accession>A0A0F9QTK9</accession>